<dbReference type="EMBL" id="CP003600">
    <property type="protein sequence ID" value="AFY95234.1"/>
    <property type="molecule type" value="Genomic_DNA"/>
</dbReference>
<dbReference type="STRING" id="1173020.Cha6605_4294"/>
<dbReference type="HOGENOM" id="CLU_009902_3_1_3"/>
<dbReference type="PANTHER" id="PTHR11851">
    <property type="entry name" value="METALLOPROTEASE"/>
    <property type="match status" value="1"/>
</dbReference>
<dbReference type="InterPro" id="IPR050361">
    <property type="entry name" value="MPP/UQCRC_Complex"/>
</dbReference>
<dbReference type="PATRIC" id="fig|1173020.3.peg.4921"/>
<evidence type="ECO:0000313" key="4">
    <source>
        <dbReference type="Proteomes" id="UP000010366"/>
    </source>
</evidence>
<keyword evidence="4" id="KW-1185">Reference proteome</keyword>
<protein>
    <submittedName>
        <fullName evidence="3">Putative Zn-dependent peptidase</fullName>
    </submittedName>
</protein>
<dbReference type="Pfam" id="PF00675">
    <property type="entry name" value="Peptidase_M16"/>
    <property type="match status" value="1"/>
</dbReference>
<evidence type="ECO:0000259" key="2">
    <source>
        <dbReference type="Pfam" id="PF05193"/>
    </source>
</evidence>
<name>K9UM15_CHAP6</name>
<dbReference type="InterPro" id="IPR007863">
    <property type="entry name" value="Peptidase_M16_C"/>
</dbReference>
<dbReference type="PANTHER" id="PTHR11851:SF224">
    <property type="entry name" value="PROCESSING PROTEASE"/>
    <property type="match status" value="1"/>
</dbReference>
<feature type="domain" description="Peptidase M16 N-terminal" evidence="1">
    <location>
        <begin position="17"/>
        <end position="163"/>
    </location>
</feature>
<dbReference type="SUPFAM" id="SSF63411">
    <property type="entry name" value="LuxS/MPP-like metallohydrolase"/>
    <property type="match status" value="2"/>
</dbReference>
<dbReference type="OrthoDB" id="9811314at2"/>
<dbReference type="InterPro" id="IPR011249">
    <property type="entry name" value="Metalloenz_LuxS/M16"/>
</dbReference>
<evidence type="ECO:0000313" key="3">
    <source>
        <dbReference type="EMBL" id="AFY95234.1"/>
    </source>
</evidence>
<dbReference type="AlphaFoldDB" id="K9UM15"/>
<gene>
    <name evidence="3" type="ORF">Cha6605_4294</name>
</gene>
<evidence type="ECO:0000259" key="1">
    <source>
        <dbReference type="Pfam" id="PF00675"/>
    </source>
</evidence>
<reference evidence="3 4" key="1">
    <citation type="submission" date="2012-05" db="EMBL/GenBank/DDBJ databases">
        <title>Finished chromosome of genome of Chamaesiphon sp. PCC 6605.</title>
        <authorList>
            <consortium name="US DOE Joint Genome Institute"/>
            <person name="Gugger M."/>
            <person name="Coursin T."/>
            <person name="Rippka R."/>
            <person name="Tandeau De Marsac N."/>
            <person name="Huntemann M."/>
            <person name="Wei C.-L."/>
            <person name="Han J."/>
            <person name="Detter J.C."/>
            <person name="Han C."/>
            <person name="Tapia R."/>
            <person name="Chen A."/>
            <person name="Kyrpides N."/>
            <person name="Mavromatis K."/>
            <person name="Markowitz V."/>
            <person name="Szeto E."/>
            <person name="Ivanova N."/>
            <person name="Pagani I."/>
            <person name="Pati A."/>
            <person name="Goodwin L."/>
            <person name="Nordberg H.P."/>
            <person name="Cantor M.N."/>
            <person name="Hua S.X."/>
            <person name="Woyke T."/>
            <person name="Kerfeld C.A."/>
        </authorList>
    </citation>
    <scope>NUCLEOTIDE SEQUENCE [LARGE SCALE GENOMIC DNA]</scope>
    <source>
        <strain evidence="4">ATCC 27169 / PCC 6605</strain>
    </source>
</reference>
<dbReference type="InterPro" id="IPR011765">
    <property type="entry name" value="Pept_M16_N"/>
</dbReference>
<dbReference type="GO" id="GO:0046872">
    <property type="term" value="F:metal ion binding"/>
    <property type="evidence" value="ECO:0007669"/>
    <property type="project" value="InterPro"/>
</dbReference>
<dbReference type="Proteomes" id="UP000010366">
    <property type="component" value="Chromosome"/>
</dbReference>
<dbReference type="Pfam" id="PF05193">
    <property type="entry name" value="Peptidase_M16_C"/>
    <property type="match status" value="1"/>
</dbReference>
<feature type="domain" description="Peptidase M16 C-terminal" evidence="2">
    <location>
        <begin position="170"/>
        <end position="346"/>
    </location>
</feature>
<dbReference type="eggNOG" id="COG0612">
    <property type="taxonomic scope" value="Bacteria"/>
</dbReference>
<organism evidence="3 4">
    <name type="scientific">Chamaesiphon minutus (strain ATCC 27169 / PCC 6605)</name>
    <dbReference type="NCBI Taxonomy" id="1173020"/>
    <lineage>
        <taxon>Bacteria</taxon>
        <taxon>Bacillati</taxon>
        <taxon>Cyanobacteriota</taxon>
        <taxon>Cyanophyceae</taxon>
        <taxon>Gomontiellales</taxon>
        <taxon>Chamaesiphonaceae</taxon>
        <taxon>Chamaesiphon</taxon>
    </lineage>
</organism>
<dbReference type="KEGG" id="cmp:Cha6605_4294"/>
<proteinExistence type="predicted"/>
<accession>K9UM15</accession>
<dbReference type="RefSeq" id="WP_015161343.1">
    <property type="nucleotide sequence ID" value="NC_019697.1"/>
</dbReference>
<dbReference type="Gene3D" id="3.30.830.10">
    <property type="entry name" value="Metalloenzyme, LuxS/M16 peptidase-like"/>
    <property type="match status" value="2"/>
</dbReference>
<sequence length="422" mass="46697">MINPPIHRSQLANGITVLTIANPTADIVSGRFFVPAGSRWERAERAGIAQLLTSVMTKGTQRLSALEIADRVESVGAGLGAETTTDYIKISLKTVKFDLISIFKLAGEILTKPSFPEDQIALERKLILQAIRSQTEQPFNNAYRQLRTSLYGAHPYSRSSLGTAATLAQITRQDLVEYHQKHIRPDRLIISLAGRITPDEAIALATEVFGDWKIPEYEPPTLLAPDVITQPQWQVEYQATQQAIVMLGYLAPPIHDPDSIALKLIDSYLSNGMSSRLFVELREKRGLAYDVSAFYPTRLDTSHFCAYMGTAPSNIRVAISGLRAEVDRLCLELLSATELQTAKDKLLGQYALGKQTNGQLAQTYGWYELLGLNIDFDSQFDRAIQKLTSAQLQTVANKYLSEPHISIVSPQQEGMMAMAASI</sequence>